<dbReference type="Proteomes" id="UP000236723">
    <property type="component" value="Unassembled WGS sequence"/>
</dbReference>
<evidence type="ECO:0000313" key="2">
    <source>
        <dbReference type="Proteomes" id="UP000236723"/>
    </source>
</evidence>
<evidence type="ECO:0000313" key="1">
    <source>
        <dbReference type="EMBL" id="SEG77216.1"/>
    </source>
</evidence>
<keyword evidence="2" id="KW-1185">Reference proteome</keyword>
<organism evidence="1 2">
    <name type="scientific">Thermomonospora echinospora</name>
    <dbReference type="NCBI Taxonomy" id="1992"/>
    <lineage>
        <taxon>Bacteria</taxon>
        <taxon>Bacillati</taxon>
        <taxon>Actinomycetota</taxon>
        <taxon>Actinomycetes</taxon>
        <taxon>Streptosporangiales</taxon>
        <taxon>Thermomonosporaceae</taxon>
        <taxon>Thermomonospora</taxon>
    </lineage>
</organism>
<dbReference type="Gene3D" id="3.10.129.10">
    <property type="entry name" value="Hotdog Thioesterase"/>
    <property type="match status" value="1"/>
</dbReference>
<proteinExistence type="predicted"/>
<protein>
    <submittedName>
        <fullName evidence="1">Uncharacterized protein</fullName>
    </submittedName>
</protein>
<gene>
    <name evidence="1" type="ORF">SAMN04489712_111265</name>
</gene>
<dbReference type="EMBL" id="FNVO01000011">
    <property type="protein sequence ID" value="SEG77216.1"/>
    <property type="molecule type" value="Genomic_DNA"/>
</dbReference>
<dbReference type="AlphaFoldDB" id="A0A1H6CXU8"/>
<dbReference type="RefSeq" id="WP_200827426.1">
    <property type="nucleotide sequence ID" value="NZ_FNVO01000011.1"/>
</dbReference>
<sequence>MTVGLEFTRRVPPVRLVAVGGGAATLELDIRDELRRQNDLVHGGVLTYAGLRPSSWPGTFWGDGNPPRADEVIEAERGRSA</sequence>
<accession>A0A1H6CXU8</accession>
<name>A0A1H6CXU8_9ACTN</name>
<reference evidence="2" key="1">
    <citation type="submission" date="2016-10" db="EMBL/GenBank/DDBJ databases">
        <authorList>
            <person name="Varghese N."/>
            <person name="Submissions S."/>
        </authorList>
    </citation>
    <scope>NUCLEOTIDE SEQUENCE [LARGE SCALE GENOMIC DNA]</scope>
    <source>
        <strain evidence="2">DSM 43163</strain>
    </source>
</reference>